<dbReference type="EMBL" id="JAMBOP010000012">
    <property type="protein sequence ID" value="MCM3736511.1"/>
    <property type="molecule type" value="Genomic_DNA"/>
</dbReference>
<reference evidence="1" key="1">
    <citation type="submission" date="2022-05" db="EMBL/GenBank/DDBJ databases">
        <title>Comparative Genomics of Spacecraft Associated Microbes.</title>
        <authorList>
            <person name="Tran M.T."/>
            <person name="Wright A."/>
            <person name="Seuylemezian A."/>
            <person name="Eisen J."/>
            <person name="Coil D."/>
        </authorList>
    </citation>
    <scope>NUCLEOTIDE SEQUENCE</scope>
    <source>
        <strain evidence="1">FAIRING 10M-2.2</strain>
    </source>
</reference>
<sequence length="145" mass="17071">MSKQKQREQFNWNFKNETNPKFHDWLNTQSNISESLITLVLHFVDQYGINDVTDYEISKQMQRDLFMKEKFFQDISVLLENTNVNNINPNNNAPVSEVLASKIEKEENIEHVENVDKKKKMTLKVQKEPDDSYINKVDESAIFGD</sequence>
<gene>
    <name evidence="1" type="ORF">M3215_11910</name>
</gene>
<accession>A0ACC6A6H2</accession>
<comment type="caution">
    <text evidence="1">The sequence shown here is derived from an EMBL/GenBank/DDBJ whole genome shotgun (WGS) entry which is preliminary data.</text>
</comment>
<evidence type="ECO:0000313" key="1">
    <source>
        <dbReference type="EMBL" id="MCM3736511.1"/>
    </source>
</evidence>
<dbReference type="Proteomes" id="UP001202289">
    <property type="component" value="Unassembled WGS sequence"/>
</dbReference>
<protein>
    <submittedName>
        <fullName evidence="1">Uncharacterized protein</fullName>
    </submittedName>
</protein>
<evidence type="ECO:0000313" key="2">
    <source>
        <dbReference type="Proteomes" id="UP001202289"/>
    </source>
</evidence>
<proteinExistence type="predicted"/>
<keyword evidence="2" id="KW-1185">Reference proteome</keyword>
<organism evidence="1 2">
    <name type="scientific">Bacillus cytotoxicus</name>
    <dbReference type="NCBI Taxonomy" id="580165"/>
    <lineage>
        <taxon>Bacteria</taxon>
        <taxon>Bacillati</taxon>
        <taxon>Bacillota</taxon>
        <taxon>Bacilli</taxon>
        <taxon>Bacillales</taxon>
        <taxon>Bacillaceae</taxon>
        <taxon>Bacillus</taxon>
        <taxon>Bacillus cereus group</taxon>
    </lineage>
</organism>
<name>A0ACC6A6H2_9BACI</name>